<evidence type="ECO:0000313" key="3">
    <source>
        <dbReference type="Proteomes" id="UP001529510"/>
    </source>
</evidence>
<name>A0ABD0R621_CIRMR</name>
<feature type="non-terminal residue" evidence="2">
    <location>
        <position position="60"/>
    </location>
</feature>
<evidence type="ECO:0008006" key="4">
    <source>
        <dbReference type="Google" id="ProtNLM"/>
    </source>
</evidence>
<dbReference type="Proteomes" id="UP001529510">
    <property type="component" value="Unassembled WGS sequence"/>
</dbReference>
<feature type="compositionally biased region" description="Basic residues" evidence="1">
    <location>
        <begin position="36"/>
        <end position="52"/>
    </location>
</feature>
<reference evidence="2 3" key="1">
    <citation type="submission" date="2024-05" db="EMBL/GenBank/DDBJ databases">
        <title>Genome sequencing and assembly of Indian major carp, Cirrhinus mrigala (Hamilton, 1822).</title>
        <authorList>
            <person name="Mohindra V."/>
            <person name="Chowdhury L.M."/>
            <person name="Lal K."/>
            <person name="Jena J.K."/>
        </authorList>
    </citation>
    <scope>NUCLEOTIDE SEQUENCE [LARGE SCALE GENOMIC DNA]</scope>
    <source>
        <strain evidence="2">CM1030</strain>
        <tissue evidence="2">Blood</tissue>
    </source>
</reference>
<accession>A0ABD0R621</accession>
<evidence type="ECO:0000256" key="1">
    <source>
        <dbReference type="SAM" id="MobiDB-lite"/>
    </source>
</evidence>
<organism evidence="2 3">
    <name type="scientific">Cirrhinus mrigala</name>
    <name type="common">Mrigala</name>
    <dbReference type="NCBI Taxonomy" id="683832"/>
    <lineage>
        <taxon>Eukaryota</taxon>
        <taxon>Metazoa</taxon>
        <taxon>Chordata</taxon>
        <taxon>Craniata</taxon>
        <taxon>Vertebrata</taxon>
        <taxon>Euteleostomi</taxon>
        <taxon>Actinopterygii</taxon>
        <taxon>Neopterygii</taxon>
        <taxon>Teleostei</taxon>
        <taxon>Ostariophysi</taxon>
        <taxon>Cypriniformes</taxon>
        <taxon>Cyprinidae</taxon>
        <taxon>Labeoninae</taxon>
        <taxon>Labeonini</taxon>
        <taxon>Cirrhinus</taxon>
    </lineage>
</organism>
<comment type="caution">
    <text evidence="2">The sequence shown here is derived from an EMBL/GenBank/DDBJ whole genome shotgun (WGS) entry which is preliminary data.</text>
</comment>
<proteinExistence type="predicted"/>
<protein>
    <recommendedName>
        <fullName evidence="4">Protein naked cuticle homolog</fullName>
    </recommendedName>
</protein>
<feature type="region of interest" description="Disordered" evidence="1">
    <location>
        <begin position="31"/>
        <end position="60"/>
    </location>
</feature>
<sequence>TIPDSPMRRSVSTFAPQRPQEVNLNDYTLAKPVQERHHHHHHHHRCHHRRDRDKKQRSLD</sequence>
<dbReference type="EMBL" id="JAMKFB020000005">
    <property type="protein sequence ID" value="KAL0193480.1"/>
    <property type="molecule type" value="Genomic_DNA"/>
</dbReference>
<evidence type="ECO:0000313" key="2">
    <source>
        <dbReference type="EMBL" id="KAL0193480.1"/>
    </source>
</evidence>
<dbReference type="AlphaFoldDB" id="A0ABD0R621"/>
<keyword evidence="3" id="KW-1185">Reference proteome</keyword>
<feature type="non-terminal residue" evidence="2">
    <location>
        <position position="1"/>
    </location>
</feature>
<gene>
    <name evidence="2" type="ORF">M9458_011776</name>
</gene>